<evidence type="ECO:0000313" key="2">
    <source>
        <dbReference type="EMBL" id="CAB4130333.1"/>
    </source>
</evidence>
<protein>
    <submittedName>
        <fullName evidence="2">Uncharacterized protein</fullName>
    </submittedName>
</protein>
<gene>
    <name evidence="2" type="ORF">UFOVP116_386</name>
</gene>
<dbReference type="EMBL" id="LR796237">
    <property type="protein sequence ID" value="CAB4130333.1"/>
    <property type="molecule type" value="Genomic_DNA"/>
</dbReference>
<feature type="region of interest" description="Disordered" evidence="1">
    <location>
        <begin position="181"/>
        <end position="206"/>
    </location>
</feature>
<accession>A0A6J5LAI1</accession>
<sequence length="206" mass="22536">MIKHIGRHNDKKAVILYRTVPGENHMCLIVYGELIPRLMHDEIMGVLESPVGQQASEFADALFRHTMADGRNALQTLHTEKFIKKVPTNQIVVTPTGNSNVRLDELNSIIDKMQGGEEAVKKMAELDRNSGMKAGNRVEAPATVALSDDELSAQLLGQATKLKAEAQSMIAEAARLEQEAEALKPKAKNGNKKTKNTAEQAESQPA</sequence>
<feature type="compositionally biased region" description="Basic residues" evidence="1">
    <location>
        <begin position="185"/>
        <end position="195"/>
    </location>
</feature>
<proteinExistence type="predicted"/>
<reference evidence="2" key="1">
    <citation type="submission" date="2020-04" db="EMBL/GenBank/DDBJ databases">
        <authorList>
            <person name="Chiriac C."/>
            <person name="Salcher M."/>
            <person name="Ghai R."/>
            <person name="Kavagutti S V."/>
        </authorList>
    </citation>
    <scope>NUCLEOTIDE SEQUENCE</scope>
</reference>
<name>A0A6J5LAI1_9CAUD</name>
<organism evidence="2">
    <name type="scientific">uncultured Caudovirales phage</name>
    <dbReference type="NCBI Taxonomy" id="2100421"/>
    <lineage>
        <taxon>Viruses</taxon>
        <taxon>Duplodnaviria</taxon>
        <taxon>Heunggongvirae</taxon>
        <taxon>Uroviricota</taxon>
        <taxon>Caudoviricetes</taxon>
        <taxon>Peduoviridae</taxon>
        <taxon>Maltschvirus</taxon>
        <taxon>Maltschvirus maltsch</taxon>
    </lineage>
</organism>
<evidence type="ECO:0000256" key="1">
    <source>
        <dbReference type="SAM" id="MobiDB-lite"/>
    </source>
</evidence>